<keyword evidence="2" id="KW-0548">Nucleotidyltransferase</keyword>
<feature type="domain" description="Nucleotidyl transferase" evidence="3">
    <location>
        <begin position="2"/>
        <end position="200"/>
    </location>
</feature>
<dbReference type="GO" id="GO:0016779">
    <property type="term" value="F:nucleotidyltransferase activity"/>
    <property type="evidence" value="ECO:0007669"/>
    <property type="project" value="UniProtKB-KW"/>
</dbReference>
<dbReference type="InterPro" id="IPR050065">
    <property type="entry name" value="GlmU-like"/>
</dbReference>
<gene>
    <name evidence="4" type="ORF">A3J00_00770</name>
</gene>
<evidence type="ECO:0000259" key="3">
    <source>
        <dbReference type="Pfam" id="PF00483"/>
    </source>
</evidence>
<organism evidence="4 5">
    <name type="scientific">Candidatus Niyogibacteria bacterium RIFCSPLOWO2_02_FULL_45_13</name>
    <dbReference type="NCBI Taxonomy" id="1801725"/>
    <lineage>
        <taxon>Bacteria</taxon>
        <taxon>Candidatus Niyogiibacteriota</taxon>
    </lineage>
</organism>
<sequence>MKCVILAAGEGIRMRPLTLEKPKPLLAINGKPLIEHIIGNLPKEIDELIVVIGYKGEQIKDFLGEKFKGLKVKYVWQKEKLGTGHALKLCQPHLGEGKFMMLFADDIHGREGLKRLLNHDRAIITAEVEDPRRFGVISADAKGKITDFEEKPEKPKSKLVSTGAMALDGRIFKYEPSLHPNGEYYLTTMIEQMLKEHDVFAVPSSLWISTAVPEDLKKAEEILNSQKYV</sequence>
<dbReference type="AlphaFoldDB" id="A0A1G2EWK3"/>
<dbReference type="PANTHER" id="PTHR43584">
    <property type="entry name" value="NUCLEOTIDYL TRANSFERASE"/>
    <property type="match status" value="1"/>
</dbReference>
<dbReference type="EMBL" id="MHMR01000026">
    <property type="protein sequence ID" value="OGZ30186.1"/>
    <property type="molecule type" value="Genomic_DNA"/>
</dbReference>
<name>A0A1G2EWK3_9BACT</name>
<dbReference type="PANTHER" id="PTHR43584:SF8">
    <property type="entry name" value="N-ACETYLMURAMATE ALPHA-1-PHOSPHATE URIDYLYLTRANSFERASE"/>
    <property type="match status" value="1"/>
</dbReference>
<evidence type="ECO:0000313" key="5">
    <source>
        <dbReference type="Proteomes" id="UP000178428"/>
    </source>
</evidence>
<evidence type="ECO:0000256" key="1">
    <source>
        <dbReference type="ARBA" id="ARBA00022679"/>
    </source>
</evidence>
<dbReference type="InterPro" id="IPR005835">
    <property type="entry name" value="NTP_transferase_dom"/>
</dbReference>
<protein>
    <recommendedName>
        <fullName evidence="3">Nucleotidyl transferase domain-containing protein</fullName>
    </recommendedName>
</protein>
<dbReference type="CDD" id="cd04181">
    <property type="entry name" value="NTP_transferase"/>
    <property type="match status" value="1"/>
</dbReference>
<evidence type="ECO:0000313" key="4">
    <source>
        <dbReference type="EMBL" id="OGZ30186.1"/>
    </source>
</evidence>
<comment type="caution">
    <text evidence="4">The sequence shown here is derived from an EMBL/GenBank/DDBJ whole genome shotgun (WGS) entry which is preliminary data.</text>
</comment>
<reference evidence="4 5" key="1">
    <citation type="journal article" date="2016" name="Nat. Commun.">
        <title>Thousands of microbial genomes shed light on interconnected biogeochemical processes in an aquifer system.</title>
        <authorList>
            <person name="Anantharaman K."/>
            <person name="Brown C.T."/>
            <person name="Hug L.A."/>
            <person name="Sharon I."/>
            <person name="Castelle C.J."/>
            <person name="Probst A.J."/>
            <person name="Thomas B.C."/>
            <person name="Singh A."/>
            <person name="Wilkins M.J."/>
            <person name="Karaoz U."/>
            <person name="Brodie E.L."/>
            <person name="Williams K.H."/>
            <person name="Hubbard S.S."/>
            <person name="Banfield J.F."/>
        </authorList>
    </citation>
    <scope>NUCLEOTIDE SEQUENCE [LARGE SCALE GENOMIC DNA]</scope>
</reference>
<accession>A0A1G2EWK3</accession>
<dbReference type="STRING" id="1801725.A3J00_00770"/>
<proteinExistence type="predicted"/>
<dbReference type="SUPFAM" id="SSF53448">
    <property type="entry name" value="Nucleotide-diphospho-sugar transferases"/>
    <property type="match status" value="1"/>
</dbReference>
<dbReference type="Proteomes" id="UP000178428">
    <property type="component" value="Unassembled WGS sequence"/>
</dbReference>
<dbReference type="Gene3D" id="3.90.550.10">
    <property type="entry name" value="Spore Coat Polysaccharide Biosynthesis Protein SpsA, Chain A"/>
    <property type="match status" value="1"/>
</dbReference>
<dbReference type="Pfam" id="PF00483">
    <property type="entry name" value="NTP_transferase"/>
    <property type="match status" value="1"/>
</dbReference>
<keyword evidence="1" id="KW-0808">Transferase</keyword>
<evidence type="ECO:0000256" key="2">
    <source>
        <dbReference type="ARBA" id="ARBA00022695"/>
    </source>
</evidence>
<dbReference type="InterPro" id="IPR029044">
    <property type="entry name" value="Nucleotide-diphossugar_trans"/>
</dbReference>